<dbReference type="SFLD" id="SFLDG01129">
    <property type="entry name" value="C1.5:_HAD__Beta-PGM__Phosphata"/>
    <property type="match status" value="1"/>
</dbReference>
<dbReference type="SUPFAM" id="SSF56784">
    <property type="entry name" value="HAD-like"/>
    <property type="match status" value="1"/>
</dbReference>
<proteinExistence type="predicted"/>
<sequence>MKYQWIFFDADETLFSFDSFSGLRNMFADYGVEFGAQHFADYQALNKPLWEAYHHGKISADELQTTRFNQWAKRLSRDPRELNEAFLIAMADVCKPLDGVEQMLQTLSDKVRFGIITNGFSAMQDLRLQRTGLKPHFDFVVVSENIGLPKPHHGIFEHALNLAGQLDRSAVLMVGDTLETDILGGQNSGLDTCWISHGKENHGEIQPTYQIAKMDQLVQIVQGQSE</sequence>
<dbReference type="Gene3D" id="3.40.50.1000">
    <property type="entry name" value="HAD superfamily/HAD-like"/>
    <property type="match status" value="1"/>
</dbReference>
<protein>
    <submittedName>
        <fullName evidence="1">5'-nucleotidase</fullName>
    </submittedName>
</protein>
<dbReference type="SFLD" id="SFLDS00003">
    <property type="entry name" value="Haloacid_Dehalogenase"/>
    <property type="match status" value="1"/>
</dbReference>
<dbReference type="PRINTS" id="PR00413">
    <property type="entry name" value="HADHALOGNASE"/>
</dbReference>
<gene>
    <name evidence="1" type="ORF">SAMN05660772_00081</name>
</gene>
<dbReference type="AlphaFoldDB" id="A0A1W1UBR2"/>
<dbReference type="Proteomes" id="UP000192408">
    <property type="component" value="Unassembled WGS sequence"/>
</dbReference>
<dbReference type="NCBIfam" id="TIGR01549">
    <property type="entry name" value="HAD-SF-IA-v1"/>
    <property type="match status" value="1"/>
</dbReference>
<dbReference type="NCBIfam" id="TIGR01509">
    <property type="entry name" value="HAD-SF-IA-v3"/>
    <property type="match status" value="1"/>
</dbReference>
<dbReference type="PANTHER" id="PTHR47478:SF1">
    <property type="entry name" value="PYRIMIDINE 5'-NUCLEOTIDASE YJJG"/>
    <property type="match status" value="1"/>
</dbReference>
<dbReference type="InterPro" id="IPR011951">
    <property type="entry name" value="HAD-SF_hydro_IA_YjjG/PynA"/>
</dbReference>
<dbReference type="InterPro" id="IPR052550">
    <property type="entry name" value="Pyrimidine_5'-ntase_YjjG"/>
</dbReference>
<dbReference type="Pfam" id="PF00702">
    <property type="entry name" value="Hydrolase"/>
    <property type="match status" value="1"/>
</dbReference>
<dbReference type="STRING" id="1122938.SAMN05660772_00081"/>
<dbReference type="InterPro" id="IPR006439">
    <property type="entry name" value="HAD-SF_hydro_IA"/>
</dbReference>
<keyword evidence="2" id="KW-1185">Reference proteome</keyword>
<evidence type="ECO:0000313" key="2">
    <source>
        <dbReference type="Proteomes" id="UP000192408"/>
    </source>
</evidence>
<accession>A0A1W1UBR2</accession>
<dbReference type="GO" id="GO:0008253">
    <property type="term" value="F:5'-nucleotidase activity"/>
    <property type="evidence" value="ECO:0007669"/>
    <property type="project" value="InterPro"/>
</dbReference>
<dbReference type="InterPro" id="IPR036412">
    <property type="entry name" value="HAD-like_sf"/>
</dbReference>
<reference evidence="2" key="1">
    <citation type="submission" date="2017-04" db="EMBL/GenBank/DDBJ databases">
        <authorList>
            <person name="Varghese N."/>
            <person name="Submissions S."/>
        </authorList>
    </citation>
    <scope>NUCLEOTIDE SEQUENCE [LARGE SCALE GENOMIC DNA]</scope>
    <source>
        <strain evidence="2">DSM 23072</strain>
    </source>
</reference>
<dbReference type="Gene3D" id="1.10.150.240">
    <property type="entry name" value="Putative phosphatase, domain 2"/>
    <property type="match status" value="1"/>
</dbReference>
<dbReference type="NCBIfam" id="TIGR02254">
    <property type="entry name" value="YjjG_YfnB"/>
    <property type="match status" value="1"/>
</dbReference>
<dbReference type="EMBL" id="FWWV01000001">
    <property type="protein sequence ID" value="SMB78234.1"/>
    <property type="molecule type" value="Genomic_DNA"/>
</dbReference>
<dbReference type="NCBIfam" id="NF006976">
    <property type="entry name" value="PRK09449.1"/>
    <property type="match status" value="1"/>
</dbReference>
<dbReference type="InterPro" id="IPR023214">
    <property type="entry name" value="HAD_sf"/>
</dbReference>
<evidence type="ECO:0000313" key="1">
    <source>
        <dbReference type="EMBL" id="SMB78234.1"/>
    </source>
</evidence>
<dbReference type="PANTHER" id="PTHR47478">
    <property type="match status" value="1"/>
</dbReference>
<name>A0A1W1UBR2_9PAST</name>
<dbReference type="RefSeq" id="WP_084255213.1">
    <property type="nucleotide sequence ID" value="NZ_FWWV01000001.1"/>
</dbReference>
<dbReference type="InterPro" id="IPR023198">
    <property type="entry name" value="PGP-like_dom2"/>
</dbReference>
<organism evidence="1 2">
    <name type="scientific">Pasteurella testudinis DSM 23072</name>
    <dbReference type="NCBI Taxonomy" id="1122938"/>
    <lineage>
        <taxon>Bacteria</taxon>
        <taxon>Pseudomonadati</taxon>
        <taxon>Pseudomonadota</taxon>
        <taxon>Gammaproteobacteria</taxon>
        <taxon>Pasteurellales</taxon>
        <taxon>Pasteurellaceae</taxon>
        <taxon>Pasteurella</taxon>
    </lineage>
</organism>